<protein>
    <submittedName>
        <fullName evidence="2 3">Uncharacterized protein</fullName>
    </submittedName>
</protein>
<organism evidence="2">
    <name type="scientific">Physcomitrium patens</name>
    <name type="common">Spreading-leaved earth moss</name>
    <name type="synonym">Physcomitrella patens</name>
    <dbReference type="NCBI Taxonomy" id="3218"/>
    <lineage>
        <taxon>Eukaryota</taxon>
        <taxon>Viridiplantae</taxon>
        <taxon>Streptophyta</taxon>
        <taxon>Embryophyta</taxon>
        <taxon>Bryophyta</taxon>
        <taxon>Bryophytina</taxon>
        <taxon>Bryopsida</taxon>
        <taxon>Funariidae</taxon>
        <taxon>Funariales</taxon>
        <taxon>Funariaceae</taxon>
        <taxon>Physcomitrium</taxon>
    </lineage>
</organism>
<feature type="compositionally biased region" description="Basic and acidic residues" evidence="1">
    <location>
        <begin position="272"/>
        <end position="284"/>
    </location>
</feature>
<feature type="region of interest" description="Disordered" evidence="1">
    <location>
        <begin position="257"/>
        <end position="284"/>
    </location>
</feature>
<dbReference type="Gramene" id="Pp3c13_12610V3.2">
    <property type="protein sequence ID" value="Pp3c13_12610V3.2"/>
    <property type="gene ID" value="Pp3c13_12610"/>
</dbReference>
<dbReference type="KEGG" id="ppp:112290729"/>
<keyword evidence="4" id="KW-1185">Reference proteome</keyword>
<feature type="compositionally biased region" description="Polar residues" evidence="1">
    <location>
        <begin position="198"/>
        <end position="207"/>
    </location>
</feature>
<dbReference type="RefSeq" id="XP_024393122.1">
    <property type="nucleotide sequence ID" value="XM_024537354.2"/>
</dbReference>
<dbReference type="OMA" id="FRMRENI"/>
<dbReference type="PANTHER" id="PTHR36020:SF1">
    <property type="entry name" value="TRANSMEMBRANE PROTEIN"/>
    <property type="match status" value="1"/>
</dbReference>
<reference evidence="2 4" key="2">
    <citation type="journal article" date="2018" name="Plant J.">
        <title>The Physcomitrella patens chromosome-scale assembly reveals moss genome structure and evolution.</title>
        <authorList>
            <person name="Lang D."/>
            <person name="Ullrich K.K."/>
            <person name="Murat F."/>
            <person name="Fuchs J."/>
            <person name="Jenkins J."/>
            <person name="Haas F.B."/>
            <person name="Piednoel M."/>
            <person name="Gundlach H."/>
            <person name="Van Bel M."/>
            <person name="Meyberg R."/>
            <person name="Vives C."/>
            <person name="Morata J."/>
            <person name="Symeonidi A."/>
            <person name="Hiss M."/>
            <person name="Muchero W."/>
            <person name="Kamisugi Y."/>
            <person name="Saleh O."/>
            <person name="Blanc G."/>
            <person name="Decker E.L."/>
            <person name="van Gessel N."/>
            <person name="Grimwood J."/>
            <person name="Hayes R.D."/>
            <person name="Graham S.W."/>
            <person name="Gunter L.E."/>
            <person name="McDaniel S.F."/>
            <person name="Hoernstein S.N.W."/>
            <person name="Larsson A."/>
            <person name="Li F.W."/>
            <person name="Perroud P.F."/>
            <person name="Phillips J."/>
            <person name="Ranjan P."/>
            <person name="Rokshar D.S."/>
            <person name="Rothfels C.J."/>
            <person name="Schneider L."/>
            <person name="Shu S."/>
            <person name="Stevenson D.W."/>
            <person name="Thummler F."/>
            <person name="Tillich M."/>
            <person name="Villarreal Aguilar J.C."/>
            <person name="Widiez T."/>
            <person name="Wong G.K."/>
            <person name="Wymore A."/>
            <person name="Zhang Y."/>
            <person name="Zimmer A.D."/>
            <person name="Quatrano R.S."/>
            <person name="Mayer K.F.X."/>
            <person name="Goodstein D."/>
            <person name="Casacuberta J.M."/>
            <person name="Vandepoele K."/>
            <person name="Reski R."/>
            <person name="Cuming A.C."/>
            <person name="Tuskan G.A."/>
            <person name="Maumus F."/>
            <person name="Salse J."/>
            <person name="Schmutz J."/>
            <person name="Rensing S.A."/>
        </authorList>
    </citation>
    <scope>NUCLEOTIDE SEQUENCE [LARGE SCALE GENOMIC DNA]</scope>
    <source>
        <strain evidence="3 4">cv. Gransden 2004</strain>
    </source>
</reference>
<dbReference type="AlphaFoldDB" id="A0A2K1JLR3"/>
<proteinExistence type="predicted"/>
<evidence type="ECO:0000313" key="2">
    <source>
        <dbReference type="EMBL" id="PNR42459.1"/>
    </source>
</evidence>
<dbReference type="OrthoDB" id="1908857at2759"/>
<gene>
    <name evidence="3" type="primary">LOC112290729</name>
    <name evidence="2" type="ORF">PHYPA_017289</name>
</gene>
<name>A0A2K1JLR3_PHYPA</name>
<evidence type="ECO:0000256" key="1">
    <source>
        <dbReference type="SAM" id="MobiDB-lite"/>
    </source>
</evidence>
<feature type="compositionally biased region" description="Low complexity" evidence="1">
    <location>
        <begin position="180"/>
        <end position="194"/>
    </location>
</feature>
<feature type="region of interest" description="Disordered" evidence="1">
    <location>
        <begin position="171"/>
        <end position="210"/>
    </location>
</feature>
<dbReference type="Proteomes" id="UP000006727">
    <property type="component" value="Chromosome 13"/>
</dbReference>
<evidence type="ECO:0000313" key="3">
    <source>
        <dbReference type="EnsemblPlants" id="Pp3c13_12610V3.1"/>
    </source>
</evidence>
<reference evidence="2 4" key="1">
    <citation type="journal article" date="2008" name="Science">
        <title>The Physcomitrella genome reveals evolutionary insights into the conquest of land by plants.</title>
        <authorList>
            <person name="Rensing S."/>
            <person name="Lang D."/>
            <person name="Zimmer A."/>
            <person name="Terry A."/>
            <person name="Salamov A."/>
            <person name="Shapiro H."/>
            <person name="Nishiyama T."/>
            <person name="Perroud P.-F."/>
            <person name="Lindquist E."/>
            <person name="Kamisugi Y."/>
            <person name="Tanahashi T."/>
            <person name="Sakakibara K."/>
            <person name="Fujita T."/>
            <person name="Oishi K."/>
            <person name="Shin-I T."/>
            <person name="Kuroki Y."/>
            <person name="Toyoda A."/>
            <person name="Suzuki Y."/>
            <person name="Hashimoto A."/>
            <person name="Yamaguchi K."/>
            <person name="Sugano A."/>
            <person name="Kohara Y."/>
            <person name="Fujiyama A."/>
            <person name="Anterola A."/>
            <person name="Aoki S."/>
            <person name="Ashton N."/>
            <person name="Barbazuk W.B."/>
            <person name="Barker E."/>
            <person name="Bennetzen J."/>
            <person name="Bezanilla M."/>
            <person name="Blankenship R."/>
            <person name="Cho S.H."/>
            <person name="Dutcher S."/>
            <person name="Estelle M."/>
            <person name="Fawcett J.A."/>
            <person name="Gundlach H."/>
            <person name="Hanada K."/>
            <person name="Heyl A."/>
            <person name="Hicks K.A."/>
            <person name="Hugh J."/>
            <person name="Lohr M."/>
            <person name="Mayer K."/>
            <person name="Melkozernov A."/>
            <person name="Murata T."/>
            <person name="Nelson D."/>
            <person name="Pils B."/>
            <person name="Prigge M."/>
            <person name="Reiss B."/>
            <person name="Renner T."/>
            <person name="Rombauts S."/>
            <person name="Rushton P."/>
            <person name="Sanderfoot A."/>
            <person name="Schween G."/>
            <person name="Shiu S.-H."/>
            <person name="Stueber K."/>
            <person name="Theodoulou F.L."/>
            <person name="Tu H."/>
            <person name="Van de Peer Y."/>
            <person name="Verrier P.J."/>
            <person name="Waters E."/>
            <person name="Wood A."/>
            <person name="Yang L."/>
            <person name="Cove D."/>
            <person name="Cuming A."/>
            <person name="Hasebe M."/>
            <person name="Lucas S."/>
            <person name="Mishler D.B."/>
            <person name="Reski R."/>
            <person name="Grigoriev I."/>
            <person name="Quatrano R.S."/>
            <person name="Boore J.L."/>
        </authorList>
    </citation>
    <scope>NUCLEOTIDE SEQUENCE [LARGE SCALE GENOMIC DNA]</scope>
    <source>
        <strain evidence="3 4">cv. Gransden 2004</strain>
    </source>
</reference>
<accession>A0A2K1JLR3</accession>
<sequence length="671" mass="73962">MAASLLDWLRAWFDPKDLVESRELVKKLNLPESTSQFVMALRPKDSPESVVYLLSSWYFSEKAVRDVRELIAKAQPKAVVALVDLESIDSFREEERLAAKDGVPVEVPTSSFDVVRENFERDPIVPYDSRARVRLANSIFGTGAYGDVLEAKEAAAKVNALFRYIDYPYRSSAHPQPPAEGESSTPAETPSTSPDPVQDSSRQNLLANDNRVLDALNSEVTRRVTEGLRRMVTESPLAELHQWRKSTSQALAQMFGHNTSLSDTKPTTESTEPSKETSEEASDHPKLALPFLPIFEAFHGLFRMRENIDAASHALNVCQAVERGQEVSSNDLRKASMFRIFVEICRVRMNNSILASARKVPSRSAAEFYDLPYEDKSHAILAQSLQKEAREHGTVVAVVDVNRVAGIRQQWNQQIPEDFIPLIDECYVSTDEVKEVDFLETLFSFGEKTSHHSEASQEKKAAVVVGAGAAAAVGLAYLPHWAGPLSPLVKFVLAKSTTLFKIGFLNSKRSLALTVAKGMPGASKIVLPVKASAAKVTSVSAGKAALTAEKAQVASQGLVSGLQRQFLQAIRTNFYNAMRERQKKKFSRGAWVIFGSSMMAGAGILWYGDSIERGLGAVWGASDAAQIGRGLQSLSEAEKKTKHNWDAVYNEVYRSENSVSARLKKKFGYGP</sequence>
<dbReference type="GeneID" id="112290729"/>
<dbReference type="PaxDb" id="3218-PP1S5_157V6.1"/>
<dbReference type="FunCoup" id="A0A2K1JLR3">
    <property type="interactions" value="1877"/>
</dbReference>
<dbReference type="EMBL" id="ABEU02000013">
    <property type="protein sequence ID" value="PNR42459.1"/>
    <property type="molecule type" value="Genomic_DNA"/>
</dbReference>
<dbReference type="EnsemblPlants" id="Pp3c13_12610V3.1">
    <property type="protein sequence ID" value="Pp3c13_12610V3.1"/>
    <property type="gene ID" value="Pp3c13_12610"/>
</dbReference>
<evidence type="ECO:0000313" key="4">
    <source>
        <dbReference type="Proteomes" id="UP000006727"/>
    </source>
</evidence>
<dbReference type="PANTHER" id="PTHR36020">
    <property type="entry name" value="TRANSMEMBRANE PROTEIN"/>
    <property type="match status" value="1"/>
</dbReference>
<reference evidence="3" key="3">
    <citation type="submission" date="2020-12" db="UniProtKB">
        <authorList>
            <consortium name="EnsemblPlants"/>
        </authorList>
    </citation>
    <scope>IDENTIFICATION</scope>
</reference>
<dbReference type="Gramene" id="Pp3c13_12610V3.1">
    <property type="protein sequence ID" value="Pp3c13_12610V3.1"/>
    <property type="gene ID" value="Pp3c13_12610"/>
</dbReference>
<dbReference type="EnsemblPlants" id="Pp3c13_12610V3.2">
    <property type="protein sequence ID" value="Pp3c13_12610V3.2"/>
    <property type="gene ID" value="Pp3c13_12610"/>
</dbReference>